<gene>
    <name evidence="12" type="ORF">NKR23_g6966</name>
</gene>
<dbReference type="GO" id="GO:0005543">
    <property type="term" value="F:phospholipid binding"/>
    <property type="evidence" value="ECO:0007669"/>
    <property type="project" value="TreeGrafter"/>
</dbReference>
<accession>A0AA38VH98</accession>
<dbReference type="GO" id="GO:0015031">
    <property type="term" value="P:protein transport"/>
    <property type="evidence" value="ECO:0007669"/>
    <property type="project" value="UniProtKB-KW"/>
</dbReference>
<dbReference type="EMBL" id="JANBVO010000021">
    <property type="protein sequence ID" value="KAJ9142780.1"/>
    <property type="molecule type" value="Genomic_DNA"/>
</dbReference>
<evidence type="ECO:0000256" key="3">
    <source>
        <dbReference type="ARBA" id="ARBA00022448"/>
    </source>
</evidence>
<organism evidence="12 13">
    <name type="scientific">Pleurostoma richardsiae</name>
    <dbReference type="NCBI Taxonomy" id="41990"/>
    <lineage>
        <taxon>Eukaryota</taxon>
        <taxon>Fungi</taxon>
        <taxon>Dikarya</taxon>
        <taxon>Ascomycota</taxon>
        <taxon>Pezizomycotina</taxon>
        <taxon>Sordariomycetes</taxon>
        <taxon>Sordariomycetidae</taxon>
        <taxon>Calosphaeriales</taxon>
        <taxon>Pleurostomataceae</taxon>
        <taxon>Pleurostoma</taxon>
    </lineage>
</organism>
<dbReference type="PANTHER" id="PTHR12960">
    <property type="entry name" value="GLE-1-RELATED"/>
    <property type="match status" value="1"/>
</dbReference>
<feature type="compositionally biased region" description="Low complexity" evidence="11">
    <location>
        <begin position="246"/>
        <end position="256"/>
    </location>
</feature>
<dbReference type="GO" id="GO:0031369">
    <property type="term" value="F:translation initiation factor binding"/>
    <property type="evidence" value="ECO:0007669"/>
    <property type="project" value="TreeGrafter"/>
</dbReference>
<evidence type="ECO:0000256" key="1">
    <source>
        <dbReference type="ARBA" id="ARBA00004567"/>
    </source>
</evidence>
<evidence type="ECO:0000313" key="13">
    <source>
        <dbReference type="Proteomes" id="UP001174694"/>
    </source>
</evidence>
<dbReference type="GO" id="GO:0000822">
    <property type="term" value="F:inositol hexakisphosphate binding"/>
    <property type="evidence" value="ECO:0007669"/>
    <property type="project" value="TreeGrafter"/>
</dbReference>
<dbReference type="PANTHER" id="PTHR12960:SF0">
    <property type="entry name" value="MRNA EXPORT FACTOR GLE1"/>
    <property type="match status" value="1"/>
</dbReference>
<dbReference type="Gene3D" id="1.25.40.510">
    <property type="entry name" value="GLE1-like"/>
    <property type="match status" value="1"/>
</dbReference>
<keyword evidence="8" id="KW-0539">Nucleus</keyword>
<reference evidence="12" key="1">
    <citation type="submission" date="2022-07" db="EMBL/GenBank/DDBJ databases">
        <title>Fungi with potential for degradation of polypropylene.</title>
        <authorList>
            <person name="Gostincar C."/>
        </authorList>
    </citation>
    <scope>NUCLEOTIDE SEQUENCE</scope>
    <source>
        <strain evidence="12">EXF-13308</strain>
    </source>
</reference>
<keyword evidence="4" id="KW-0509">mRNA transport</keyword>
<keyword evidence="6" id="KW-0811">Translocation</keyword>
<evidence type="ECO:0000256" key="4">
    <source>
        <dbReference type="ARBA" id="ARBA00022816"/>
    </source>
</evidence>
<evidence type="ECO:0000256" key="6">
    <source>
        <dbReference type="ARBA" id="ARBA00023010"/>
    </source>
</evidence>
<dbReference type="AlphaFoldDB" id="A0AA38VH98"/>
<comment type="caution">
    <text evidence="12">The sequence shown here is derived from an EMBL/GenBank/DDBJ whole genome shotgun (WGS) entry which is preliminary data.</text>
</comment>
<proteinExistence type="inferred from homology"/>
<keyword evidence="7" id="KW-0906">Nuclear pore complex</keyword>
<comment type="similarity">
    <text evidence="2">Belongs to the GLE1 family.</text>
</comment>
<feature type="compositionally biased region" description="Low complexity" evidence="11">
    <location>
        <begin position="1"/>
        <end position="22"/>
    </location>
</feature>
<evidence type="ECO:0000313" key="12">
    <source>
        <dbReference type="EMBL" id="KAJ9142780.1"/>
    </source>
</evidence>
<keyword evidence="3" id="KW-0813">Transport</keyword>
<feature type="compositionally biased region" description="Basic and acidic residues" evidence="11">
    <location>
        <begin position="111"/>
        <end position="126"/>
    </location>
</feature>
<sequence>MAGSSPAPRLSRSSRQSFQWSSPETTRLDDFLTDARNSELSHREALAAAQAEHTRIRQKAEHVYDQHLRAEEQRRILEEQQREKERLRAEEALRAEAERLRALRAKSVPKPRPEPEPELERPKDRVQPPQPRVVTESPAPPQEPVLSKQTFTPAPNGTTAAQRASTVTSPSTHRTIFGTPATSSPSPTLQPGLFNKANASQDLNKAQSPTPVSQKPQSLFSAIKPQSPSPPVPQQSKTVPNGSTIQPQAAQQPAKALTADRYSAIHQSLKQLRASLAKQAESNKPLKSKMGDMRREIRKSVGQLTLDKASNKKIMDKIMATLREGLANAVGSQLVDPSQFVHSPRDAVEGAQHNDQLPSMFIYLLNHLSKAIINQFINECSANPRAADPIGVATAHIFSDPGFHWRGQSLIDVLIAKYRIVCPVLFGLRGSEKTEQGRQRLGWQRKRGTWATEQEHMDRMTGLGAGYAAISLRDFQRSKKENPWPPRKYWEAFAKIVNTPPQEISDTQCNVLKAMIDHYEQRFIGFYGTAGIAALRLALVDFPASAPAKTTPVTSLQVHAQLLKKDAGLRL</sequence>
<dbReference type="Pfam" id="PF07817">
    <property type="entry name" value="GLE1"/>
    <property type="match status" value="1"/>
</dbReference>
<dbReference type="InterPro" id="IPR012476">
    <property type="entry name" value="GLE1"/>
</dbReference>
<evidence type="ECO:0000256" key="9">
    <source>
        <dbReference type="ARBA" id="ARBA00026227"/>
    </source>
</evidence>
<feature type="compositionally biased region" description="Polar residues" evidence="11">
    <location>
        <begin position="147"/>
        <end position="189"/>
    </location>
</feature>
<evidence type="ECO:0000256" key="2">
    <source>
        <dbReference type="ARBA" id="ARBA00011056"/>
    </source>
</evidence>
<dbReference type="Proteomes" id="UP001174694">
    <property type="component" value="Unassembled WGS sequence"/>
</dbReference>
<protein>
    <recommendedName>
        <fullName evidence="9">mRNA export factor GLE1</fullName>
    </recommendedName>
    <alternativeName>
        <fullName evidence="10">Nucleoporin GLE1</fullName>
    </alternativeName>
</protein>
<evidence type="ECO:0000256" key="8">
    <source>
        <dbReference type="ARBA" id="ARBA00023242"/>
    </source>
</evidence>
<evidence type="ECO:0000256" key="7">
    <source>
        <dbReference type="ARBA" id="ARBA00023132"/>
    </source>
</evidence>
<feature type="compositionally biased region" description="Polar residues" evidence="11">
    <location>
        <begin position="197"/>
        <end position="220"/>
    </location>
</feature>
<keyword evidence="13" id="KW-1185">Reference proteome</keyword>
<keyword evidence="5" id="KW-0653">Protein transport</keyword>
<evidence type="ECO:0000256" key="10">
    <source>
        <dbReference type="ARBA" id="ARBA00029983"/>
    </source>
</evidence>
<feature type="region of interest" description="Disordered" evidence="11">
    <location>
        <begin position="101"/>
        <end position="258"/>
    </location>
</feature>
<dbReference type="GO" id="GO:0044614">
    <property type="term" value="C:nuclear pore cytoplasmic filaments"/>
    <property type="evidence" value="ECO:0007669"/>
    <property type="project" value="TreeGrafter"/>
</dbReference>
<dbReference type="GO" id="GO:0016973">
    <property type="term" value="P:poly(A)+ mRNA export from nucleus"/>
    <property type="evidence" value="ECO:0007669"/>
    <property type="project" value="InterPro"/>
</dbReference>
<comment type="subcellular location">
    <subcellularLocation>
        <location evidence="1">Nucleus</location>
        <location evidence="1">Nuclear pore complex</location>
    </subcellularLocation>
</comment>
<name>A0AA38VH98_9PEZI</name>
<evidence type="ECO:0000256" key="11">
    <source>
        <dbReference type="SAM" id="MobiDB-lite"/>
    </source>
</evidence>
<dbReference type="InterPro" id="IPR038506">
    <property type="entry name" value="GLE1-like_sf"/>
</dbReference>
<dbReference type="GO" id="GO:0005737">
    <property type="term" value="C:cytoplasm"/>
    <property type="evidence" value="ECO:0007669"/>
    <property type="project" value="TreeGrafter"/>
</dbReference>
<feature type="region of interest" description="Disordered" evidence="11">
    <location>
        <begin position="1"/>
        <end position="29"/>
    </location>
</feature>
<evidence type="ECO:0000256" key="5">
    <source>
        <dbReference type="ARBA" id="ARBA00022927"/>
    </source>
</evidence>